<feature type="transmembrane region" description="Helical" evidence="1">
    <location>
        <begin position="20"/>
        <end position="43"/>
    </location>
</feature>
<dbReference type="PANTHER" id="PTHR34473">
    <property type="entry name" value="UPF0699 TRANSMEMBRANE PROTEIN YDBS"/>
    <property type="match status" value="1"/>
</dbReference>
<dbReference type="Pfam" id="PF03703">
    <property type="entry name" value="bPH_2"/>
    <property type="match status" value="1"/>
</dbReference>
<dbReference type="Proteomes" id="UP000295444">
    <property type="component" value="Unassembled WGS sequence"/>
</dbReference>
<protein>
    <recommendedName>
        <fullName evidence="2">YdbS-like PH domain-containing protein</fullName>
    </recommendedName>
</protein>
<evidence type="ECO:0000259" key="2">
    <source>
        <dbReference type="Pfam" id="PF03703"/>
    </source>
</evidence>
<feature type="domain" description="YdbS-like PH" evidence="2">
    <location>
        <begin position="73"/>
        <end position="150"/>
    </location>
</feature>
<evidence type="ECO:0000256" key="1">
    <source>
        <dbReference type="SAM" id="Phobius"/>
    </source>
</evidence>
<organism evidence="3 4">
    <name type="scientific">Labedaea rhizosphaerae</name>
    <dbReference type="NCBI Taxonomy" id="598644"/>
    <lineage>
        <taxon>Bacteria</taxon>
        <taxon>Bacillati</taxon>
        <taxon>Actinomycetota</taxon>
        <taxon>Actinomycetes</taxon>
        <taxon>Pseudonocardiales</taxon>
        <taxon>Pseudonocardiaceae</taxon>
        <taxon>Labedaea</taxon>
    </lineage>
</organism>
<comment type="caution">
    <text evidence="3">The sequence shown here is derived from an EMBL/GenBank/DDBJ whole genome shotgun (WGS) entry which is preliminary data.</text>
</comment>
<dbReference type="PANTHER" id="PTHR34473:SF3">
    <property type="entry name" value="TRANSMEMBRANE PROTEIN-RELATED"/>
    <property type="match status" value="1"/>
</dbReference>
<proteinExistence type="predicted"/>
<feature type="transmembrane region" description="Helical" evidence="1">
    <location>
        <begin position="49"/>
        <end position="67"/>
    </location>
</feature>
<evidence type="ECO:0000313" key="3">
    <source>
        <dbReference type="EMBL" id="TDP92895.1"/>
    </source>
</evidence>
<dbReference type="AlphaFoldDB" id="A0A4R6S2L1"/>
<name>A0A4R6S2L1_LABRH</name>
<keyword evidence="1" id="KW-1133">Transmembrane helix</keyword>
<dbReference type="RefSeq" id="WP_133853240.1">
    <property type="nucleotide sequence ID" value="NZ_SNXZ01000007.1"/>
</dbReference>
<reference evidence="3 4" key="1">
    <citation type="submission" date="2019-03" db="EMBL/GenBank/DDBJ databases">
        <title>Genomic Encyclopedia of Type Strains, Phase IV (KMG-IV): sequencing the most valuable type-strain genomes for metagenomic binning, comparative biology and taxonomic classification.</title>
        <authorList>
            <person name="Goeker M."/>
        </authorList>
    </citation>
    <scope>NUCLEOTIDE SEQUENCE [LARGE SCALE GENOMIC DNA]</scope>
    <source>
        <strain evidence="3 4">DSM 45361</strain>
    </source>
</reference>
<sequence>MTATELRLRTPRHRVSRKALLWWTLRAVLQCAGLIIVQVALLLFADLDLMRWTLPITAGLAVLYVAVMPQWRYRVHSWEFTELAVYTLTGWLSQEWRVAPASRIQTVDTNRGPLQQLLGLATVTVTTASAAGPLEIAGLDHDDAVRLVDELTETTQATRGDAT</sequence>
<evidence type="ECO:0000313" key="4">
    <source>
        <dbReference type="Proteomes" id="UP000295444"/>
    </source>
</evidence>
<dbReference type="OrthoDB" id="3730669at2"/>
<accession>A0A4R6S2L1</accession>
<keyword evidence="1" id="KW-0812">Transmembrane</keyword>
<keyword evidence="4" id="KW-1185">Reference proteome</keyword>
<dbReference type="EMBL" id="SNXZ01000007">
    <property type="protein sequence ID" value="TDP92895.1"/>
    <property type="molecule type" value="Genomic_DNA"/>
</dbReference>
<dbReference type="InterPro" id="IPR005182">
    <property type="entry name" value="YdbS-like_PH"/>
</dbReference>
<gene>
    <name evidence="3" type="ORF">EV186_107130</name>
</gene>
<keyword evidence="1" id="KW-0472">Membrane</keyword>